<name>A0AAD3CQ86_9STRA</name>
<dbReference type="AlphaFoldDB" id="A0AAD3CQ86"/>
<accession>A0AAD3CQ86</accession>
<organism evidence="1 2">
    <name type="scientific">Chaetoceros tenuissimus</name>
    <dbReference type="NCBI Taxonomy" id="426638"/>
    <lineage>
        <taxon>Eukaryota</taxon>
        <taxon>Sar</taxon>
        <taxon>Stramenopiles</taxon>
        <taxon>Ochrophyta</taxon>
        <taxon>Bacillariophyta</taxon>
        <taxon>Coscinodiscophyceae</taxon>
        <taxon>Chaetocerotophycidae</taxon>
        <taxon>Chaetocerotales</taxon>
        <taxon>Chaetocerotaceae</taxon>
        <taxon>Chaetoceros</taxon>
    </lineage>
</organism>
<evidence type="ECO:0000313" key="1">
    <source>
        <dbReference type="EMBL" id="GFH49131.1"/>
    </source>
</evidence>
<sequence>MSTCAPPEKSLFDRENLDLYLDGDLTIFDYEIPNCLLFSQGEWRMIRRDLSLAGVNDDCIDALEDGPCSEIMQAFKIRKELINYKKICLHLFEESKKNERDLKQAMHFFYYEDGAVKKIEGALSHLQAIIQCSALDLEEDVSPMDLDPIQRAMDRHGSTTNPCEDIDRKVMYVVATDMISYNRGVSLAVHDSRNFAKQICLSPRHIDMERPKKLIELPTSLFIERLISRTESEMGIHESTVDENGEEVPHFSEKPGVASMNRILDEVKTKLDWPDKAIEFLRASIFARGAFKALAIIEELRNYNYHLQKLPDRFDRVLKRLREEHSNLISTSIERNDFPMDSKLILPSEACARVNKLQQLRGIINVLKENARWISLLVNLADQNGNEEFQRIFRAGDDATKNNACLFVPREFELGNIVSSVRKVLDEVLLPTMHNTVSLESWPPTKGTCRVRIVAFDETRPEELEIVRKKVKPCSECKGLFGDLWIRHNVCVVCENLKRKNSNSSECIFSDCKYKTMAFCPHAQKCFSCDAPHTCEKLCRLSRGNGESAVGMVESIRPDFLLIDFDRTLASTKSGATPYPKNGTTHTIDTDLKSAVMIQHGMEGKSFIVTRNSHKAEIREFLIQHEMEELANNVLVCPKKMTKGRFIREQFFSDEQNRSCIFIDDDIRELCKDQWLRDNESIHRLLFVRGLC</sequence>
<protein>
    <submittedName>
        <fullName evidence="1">Uncharacterized protein</fullName>
    </submittedName>
</protein>
<comment type="caution">
    <text evidence="1">The sequence shown here is derived from an EMBL/GenBank/DDBJ whole genome shotgun (WGS) entry which is preliminary data.</text>
</comment>
<evidence type="ECO:0000313" key="2">
    <source>
        <dbReference type="Proteomes" id="UP001054902"/>
    </source>
</evidence>
<proteinExistence type="predicted"/>
<dbReference type="EMBL" id="BLLK01000032">
    <property type="protein sequence ID" value="GFH49131.1"/>
    <property type="molecule type" value="Genomic_DNA"/>
</dbReference>
<reference evidence="1 2" key="1">
    <citation type="journal article" date="2021" name="Sci. Rep.">
        <title>The genome of the diatom Chaetoceros tenuissimus carries an ancient integrated fragment of an extant virus.</title>
        <authorList>
            <person name="Hongo Y."/>
            <person name="Kimura K."/>
            <person name="Takaki Y."/>
            <person name="Yoshida Y."/>
            <person name="Baba S."/>
            <person name="Kobayashi G."/>
            <person name="Nagasaki K."/>
            <person name="Hano T."/>
            <person name="Tomaru Y."/>
        </authorList>
    </citation>
    <scope>NUCLEOTIDE SEQUENCE [LARGE SCALE GENOMIC DNA]</scope>
    <source>
        <strain evidence="1 2">NIES-3715</strain>
    </source>
</reference>
<keyword evidence="2" id="KW-1185">Reference proteome</keyword>
<dbReference type="Proteomes" id="UP001054902">
    <property type="component" value="Unassembled WGS sequence"/>
</dbReference>
<gene>
    <name evidence="1" type="ORF">CTEN210_05607</name>
</gene>